<accession>A0ABU3XID1</accession>
<feature type="transmembrane region" description="Helical" evidence="1">
    <location>
        <begin position="31"/>
        <end position="48"/>
    </location>
</feature>
<evidence type="ECO:0000313" key="3">
    <source>
        <dbReference type="Proteomes" id="UP001287282"/>
    </source>
</evidence>
<keyword evidence="1" id="KW-0472">Membrane</keyword>
<protein>
    <submittedName>
        <fullName evidence="2">Uncharacterized protein</fullName>
    </submittedName>
</protein>
<keyword evidence="1" id="KW-0812">Transmembrane</keyword>
<feature type="non-terminal residue" evidence="2">
    <location>
        <position position="67"/>
    </location>
</feature>
<gene>
    <name evidence="2" type="ORF">RYX56_25310</name>
</gene>
<name>A0ABU3XID1_9BACI</name>
<organism evidence="2 3">
    <name type="scientific">Alkalihalophilus lindianensis</name>
    <dbReference type="NCBI Taxonomy" id="1630542"/>
    <lineage>
        <taxon>Bacteria</taxon>
        <taxon>Bacillati</taxon>
        <taxon>Bacillota</taxon>
        <taxon>Bacilli</taxon>
        <taxon>Bacillales</taxon>
        <taxon>Bacillaceae</taxon>
        <taxon>Alkalihalophilus</taxon>
    </lineage>
</organism>
<proteinExistence type="predicted"/>
<keyword evidence="1" id="KW-1133">Transmembrane helix</keyword>
<evidence type="ECO:0000313" key="2">
    <source>
        <dbReference type="EMBL" id="MDV2687671.1"/>
    </source>
</evidence>
<reference evidence="2 3" key="1">
    <citation type="submission" date="2023-10" db="EMBL/GenBank/DDBJ databases">
        <title>Screening of Alkalihalobacillus lindianensis BZ-TG-R113 and Its Alleviation of Salt Stress on Rapeseed Growth.</title>
        <authorList>
            <person name="Zhao B."/>
            <person name="Guo T."/>
        </authorList>
    </citation>
    <scope>NUCLEOTIDE SEQUENCE [LARGE SCALE GENOMIC DNA]</scope>
    <source>
        <strain evidence="2 3">BZ-TG-R113</strain>
    </source>
</reference>
<dbReference type="Proteomes" id="UP001287282">
    <property type="component" value="Unassembled WGS sequence"/>
</dbReference>
<comment type="caution">
    <text evidence="2">The sequence shown here is derived from an EMBL/GenBank/DDBJ whole genome shotgun (WGS) entry which is preliminary data.</text>
</comment>
<evidence type="ECO:0000256" key="1">
    <source>
        <dbReference type="SAM" id="Phobius"/>
    </source>
</evidence>
<keyword evidence="3" id="KW-1185">Reference proteome</keyword>
<sequence length="67" mass="7417">MESSRTVLVTSAFVVLGLLFISVLLFDDKPYMIVCTAIMGLTIIPLFARFELKNIQSKEIVLLAVLA</sequence>
<dbReference type="EMBL" id="JAWJBA010001046">
    <property type="protein sequence ID" value="MDV2687671.1"/>
    <property type="molecule type" value="Genomic_DNA"/>
</dbReference>
<feature type="transmembrane region" description="Helical" evidence="1">
    <location>
        <begin position="7"/>
        <end position="25"/>
    </location>
</feature>